<protein>
    <recommendedName>
        <fullName evidence="3">Hydrocarbon-binding protein</fullName>
    </recommendedName>
</protein>
<accession>A0ABW5P4V1</accession>
<comment type="caution">
    <text evidence="1">The sequence shown here is derived from an EMBL/GenBank/DDBJ whole genome shotgun (WGS) entry which is preliminary data.</text>
</comment>
<gene>
    <name evidence="1" type="ORF">ACFSR9_12920</name>
</gene>
<dbReference type="Proteomes" id="UP001597475">
    <property type="component" value="Unassembled WGS sequence"/>
</dbReference>
<organism evidence="1 2">
    <name type="scientific">Deinococcus taklimakanensis</name>
    <dbReference type="NCBI Taxonomy" id="536443"/>
    <lineage>
        <taxon>Bacteria</taxon>
        <taxon>Thermotogati</taxon>
        <taxon>Deinococcota</taxon>
        <taxon>Deinococci</taxon>
        <taxon>Deinococcales</taxon>
        <taxon>Deinococcaceae</taxon>
        <taxon>Deinococcus</taxon>
    </lineage>
</organism>
<sequence length="155" mass="16371">MTQYRRTELGDFNSVVCFKAVITGVEDTLGPDGAAVVFTRAGKVRGHNLVKELGVAGSKLPVEELAGVLDQAVGKDGTALCGVKRSYREGENIVVEVVDTVCAAGEEMGGDRLATFTLGAIWGAVEGIMGETYLGEHTESMLKGAPVEKFVFSPF</sequence>
<proteinExistence type="predicted"/>
<dbReference type="EMBL" id="JBHUMK010000060">
    <property type="protein sequence ID" value="MFD2610331.1"/>
    <property type="molecule type" value="Genomic_DNA"/>
</dbReference>
<evidence type="ECO:0008006" key="3">
    <source>
        <dbReference type="Google" id="ProtNLM"/>
    </source>
</evidence>
<evidence type="ECO:0000313" key="1">
    <source>
        <dbReference type="EMBL" id="MFD2610331.1"/>
    </source>
</evidence>
<evidence type="ECO:0000313" key="2">
    <source>
        <dbReference type="Proteomes" id="UP001597475"/>
    </source>
</evidence>
<dbReference type="RefSeq" id="WP_386846429.1">
    <property type="nucleotide sequence ID" value="NZ_JBHUMK010000060.1"/>
</dbReference>
<keyword evidence="2" id="KW-1185">Reference proteome</keyword>
<reference evidence="2" key="1">
    <citation type="journal article" date="2019" name="Int. J. Syst. Evol. Microbiol.">
        <title>The Global Catalogue of Microorganisms (GCM) 10K type strain sequencing project: providing services to taxonomists for standard genome sequencing and annotation.</title>
        <authorList>
            <consortium name="The Broad Institute Genomics Platform"/>
            <consortium name="The Broad Institute Genome Sequencing Center for Infectious Disease"/>
            <person name="Wu L."/>
            <person name="Ma J."/>
        </authorList>
    </citation>
    <scope>NUCLEOTIDE SEQUENCE [LARGE SCALE GENOMIC DNA]</scope>
    <source>
        <strain evidence="2">KCTC 33842</strain>
    </source>
</reference>
<name>A0ABW5P4V1_9DEIO</name>